<dbReference type="EMBL" id="KZ613480">
    <property type="protein sequence ID" value="PMD21631.1"/>
    <property type="molecule type" value="Genomic_DNA"/>
</dbReference>
<proteinExistence type="predicted"/>
<dbReference type="AlphaFoldDB" id="A0A2J6Q5W6"/>
<evidence type="ECO:0000313" key="3">
    <source>
        <dbReference type="Proteomes" id="UP000235672"/>
    </source>
</evidence>
<organism evidence="2 3">
    <name type="scientific">Hyaloscypha hepaticicola</name>
    <dbReference type="NCBI Taxonomy" id="2082293"/>
    <lineage>
        <taxon>Eukaryota</taxon>
        <taxon>Fungi</taxon>
        <taxon>Dikarya</taxon>
        <taxon>Ascomycota</taxon>
        <taxon>Pezizomycotina</taxon>
        <taxon>Leotiomycetes</taxon>
        <taxon>Helotiales</taxon>
        <taxon>Hyaloscyphaceae</taxon>
        <taxon>Hyaloscypha</taxon>
    </lineage>
</organism>
<dbReference type="OrthoDB" id="6359816at2759"/>
<reference evidence="2 3" key="1">
    <citation type="submission" date="2016-05" db="EMBL/GenBank/DDBJ databases">
        <title>A degradative enzymes factory behind the ericoid mycorrhizal symbiosis.</title>
        <authorList>
            <consortium name="DOE Joint Genome Institute"/>
            <person name="Martino E."/>
            <person name="Morin E."/>
            <person name="Grelet G."/>
            <person name="Kuo A."/>
            <person name="Kohler A."/>
            <person name="Daghino S."/>
            <person name="Barry K."/>
            <person name="Choi C."/>
            <person name="Cichocki N."/>
            <person name="Clum A."/>
            <person name="Copeland A."/>
            <person name="Hainaut M."/>
            <person name="Haridas S."/>
            <person name="Labutti K."/>
            <person name="Lindquist E."/>
            <person name="Lipzen A."/>
            <person name="Khouja H.-R."/>
            <person name="Murat C."/>
            <person name="Ohm R."/>
            <person name="Olson A."/>
            <person name="Spatafora J."/>
            <person name="Veneault-Fourrey C."/>
            <person name="Henrissat B."/>
            <person name="Grigoriev I."/>
            <person name="Martin F."/>
            <person name="Perotto S."/>
        </authorList>
    </citation>
    <scope>NUCLEOTIDE SEQUENCE [LARGE SCALE GENOMIC DNA]</scope>
    <source>
        <strain evidence="2 3">UAMH 7357</strain>
    </source>
</reference>
<dbReference type="PROSITE" id="PS50097">
    <property type="entry name" value="BTB"/>
    <property type="match status" value="1"/>
</dbReference>
<dbReference type="Pfam" id="PF00651">
    <property type="entry name" value="BTB"/>
    <property type="match status" value="1"/>
</dbReference>
<dbReference type="PANTHER" id="PTHR47843:SF5">
    <property type="entry name" value="BTB_POZ DOMAIN PROTEIN"/>
    <property type="match status" value="1"/>
</dbReference>
<dbReference type="InterPro" id="IPR011333">
    <property type="entry name" value="SKP1/BTB/POZ_sf"/>
</dbReference>
<dbReference type="InterPro" id="IPR000210">
    <property type="entry name" value="BTB/POZ_dom"/>
</dbReference>
<sequence>MNKRTFDEMLRGSNLTSLPTACLLESGRWSDLTIKCQDREWKVHRVIVGIQSKLLAAAMSGEFEEAKTGIIKLDDHDPEVVGHMINFMYSGDYTISCPLPNETEASEASVDEDAQSETAGLDVAEGDTSEELLVHTAVYLIAEEKDILALKQLAKKKYEAALPTGWNSMAFCDSLRTIYNETPENDHLLWDVAISFAGKKAKELMDRGEFVELWKEKGEIGLAVFRAHLLSNGCQNNKPTIAPSNPFGAFGNLTTRAGTCPTGGTAHALFVTTGRSRSWWCGACREAFN</sequence>
<dbReference type="STRING" id="1745343.A0A2J6Q5W6"/>
<evidence type="ECO:0000313" key="2">
    <source>
        <dbReference type="EMBL" id="PMD21631.1"/>
    </source>
</evidence>
<evidence type="ECO:0000259" key="1">
    <source>
        <dbReference type="PROSITE" id="PS50097"/>
    </source>
</evidence>
<feature type="domain" description="BTB" evidence="1">
    <location>
        <begin position="30"/>
        <end position="97"/>
    </location>
</feature>
<dbReference type="Proteomes" id="UP000235672">
    <property type="component" value="Unassembled WGS sequence"/>
</dbReference>
<dbReference type="SUPFAM" id="SSF54695">
    <property type="entry name" value="POZ domain"/>
    <property type="match status" value="1"/>
</dbReference>
<accession>A0A2J6Q5W6</accession>
<keyword evidence="3" id="KW-1185">Reference proteome</keyword>
<dbReference type="PANTHER" id="PTHR47843">
    <property type="entry name" value="BTB DOMAIN-CONTAINING PROTEIN-RELATED"/>
    <property type="match status" value="1"/>
</dbReference>
<gene>
    <name evidence="2" type="ORF">NA56DRAFT_118882</name>
</gene>
<name>A0A2J6Q5W6_9HELO</name>
<dbReference type="Gene3D" id="3.30.710.10">
    <property type="entry name" value="Potassium Channel Kv1.1, Chain A"/>
    <property type="match status" value="1"/>
</dbReference>
<protein>
    <recommendedName>
        <fullName evidence="1">BTB domain-containing protein</fullName>
    </recommendedName>
</protein>
<dbReference type="CDD" id="cd18186">
    <property type="entry name" value="BTB_POZ_ZBTB_KLHL-like"/>
    <property type="match status" value="1"/>
</dbReference>